<dbReference type="AlphaFoldDB" id="A0A2N5X734"/>
<dbReference type="PANTHER" id="PTHR43133:SF63">
    <property type="entry name" value="RNA POLYMERASE SIGMA FACTOR FECI-RELATED"/>
    <property type="match status" value="1"/>
</dbReference>
<dbReference type="InterPro" id="IPR013249">
    <property type="entry name" value="RNA_pol_sigma70_r4_t2"/>
</dbReference>
<dbReference type="PROSITE" id="PS50943">
    <property type="entry name" value="HTH_CROC1"/>
    <property type="match status" value="1"/>
</dbReference>
<accession>A0A2N5X734</accession>
<dbReference type="InterPro" id="IPR036388">
    <property type="entry name" value="WH-like_DNA-bd_sf"/>
</dbReference>
<dbReference type="Gene3D" id="1.10.1740.10">
    <property type="match status" value="1"/>
</dbReference>
<feature type="region of interest" description="Disordered" evidence="5">
    <location>
        <begin position="167"/>
        <end position="187"/>
    </location>
</feature>
<evidence type="ECO:0000256" key="5">
    <source>
        <dbReference type="SAM" id="MobiDB-lite"/>
    </source>
</evidence>
<dbReference type="PANTHER" id="PTHR43133">
    <property type="entry name" value="RNA POLYMERASE ECF-TYPE SIGMA FACTO"/>
    <property type="match status" value="1"/>
</dbReference>
<dbReference type="SUPFAM" id="SSF88659">
    <property type="entry name" value="Sigma3 and sigma4 domains of RNA polymerase sigma factors"/>
    <property type="match status" value="1"/>
</dbReference>
<dbReference type="GO" id="GO:0016987">
    <property type="term" value="F:sigma factor activity"/>
    <property type="evidence" value="ECO:0007669"/>
    <property type="project" value="UniProtKB-KW"/>
</dbReference>
<comment type="similarity">
    <text evidence="1">Belongs to the sigma-70 factor family. ECF subfamily.</text>
</comment>
<evidence type="ECO:0000256" key="1">
    <source>
        <dbReference type="ARBA" id="ARBA00010641"/>
    </source>
</evidence>
<dbReference type="GO" id="GO:0003677">
    <property type="term" value="F:DNA binding"/>
    <property type="evidence" value="ECO:0007669"/>
    <property type="project" value="InterPro"/>
</dbReference>
<dbReference type="Pfam" id="PF04542">
    <property type="entry name" value="Sigma70_r2"/>
    <property type="match status" value="1"/>
</dbReference>
<evidence type="ECO:0000313" key="7">
    <source>
        <dbReference type="EMBL" id="PLW70291.1"/>
    </source>
</evidence>
<sequence>MDGERGKLGVTGETNTLHARLQRFVSRFCKTREDAEDLTQEAFLKVLEAGSKGKIEHPQAYLYRTARNLSLNMLASKSHQLSVYIEDLADPGVIEDGMSLEHQVGHEQRFELFCHATLDLPERCREVLILRKVYGLSQKEVAQRLGISVSTVEKHLAKALMRCAASMDGPQAQGPDDADNASSSRWR</sequence>
<keyword evidence="8" id="KW-1185">Reference proteome</keyword>
<dbReference type="InterPro" id="IPR013324">
    <property type="entry name" value="RNA_pol_sigma_r3/r4-like"/>
</dbReference>
<evidence type="ECO:0000259" key="6">
    <source>
        <dbReference type="PROSITE" id="PS50943"/>
    </source>
</evidence>
<evidence type="ECO:0000313" key="8">
    <source>
        <dbReference type="Proteomes" id="UP000235005"/>
    </source>
</evidence>
<dbReference type="OrthoDB" id="6689546at2"/>
<proteinExistence type="inferred from homology"/>
<dbReference type="CDD" id="cd06171">
    <property type="entry name" value="Sigma70_r4"/>
    <property type="match status" value="1"/>
</dbReference>
<comment type="caution">
    <text evidence="7">The sequence shown here is derived from an EMBL/GenBank/DDBJ whole genome shotgun (WGS) entry which is preliminary data.</text>
</comment>
<evidence type="ECO:0000256" key="4">
    <source>
        <dbReference type="ARBA" id="ARBA00023163"/>
    </source>
</evidence>
<feature type="domain" description="HTH cro/C1-type" evidence="6">
    <location>
        <begin position="127"/>
        <end position="152"/>
    </location>
</feature>
<dbReference type="InterPro" id="IPR001387">
    <property type="entry name" value="Cro/C1-type_HTH"/>
</dbReference>
<reference evidence="7 8" key="1">
    <citation type="submission" date="2018-01" db="EMBL/GenBank/DDBJ databases">
        <title>The draft genome sequence of Halioglobus lutimaris HF004.</title>
        <authorList>
            <person name="Du Z.-J."/>
            <person name="Shi M.-J."/>
        </authorList>
    </citation>
    <scope>NUCLEOTIDE SEQUENCE [LARGE SCALE GENOMIC DNA]</scope>
    <source>
        <strain evidence="7 8">HF004</strain>
    </source>
</reference>
<dbReference type="NCBIfam" id="TIGR02937">
    <property type="entry name" value="sigma70-ECF"/>
    <property type="match status" value="1"/>
</dbReference>
<dbReference type="Proteomes" id="UP000235005">
    <property type="component" value="Unassembled WGS sequence"/>
</dbReference>
<keyword evidence="4" id="KW-0804">Transcription</keyword>
<protein>
    <submittedName>
        <fullName evidence="7">RNA polymerase sigma factor</fullName>
    </submittedName>
</protein>
<dbReference type="InterPro" id="IPR007627">
    <property type="entry name" value="RNA_pol_sigma70_r2"/>
</dbReference>
<dbReference type="InterPro" id="IPR013325">
    <property type="entry name" value="RNA_pol_sigma_r2"/>
</dbReference>
<dbReference type="GO" id="GO:0006352">
    <property type="term" value="P:DNA-templated transcription initiation"/>
    <property type="evidence" value="ECO:0007669"/>
    <property type="project" value="InterPro"/>
</dbReference>
<keyword evidence="2" id="KW-0805">Transcription regulation</keyword>
<gene>
    <name evidence="7" type="ORF">C0039_03540</name>
</gene>
<dbReference type="Pfam" id="PF08281">
    <property type="entry name" value="Sigma70_r4_2"/>
    <property type="match status" value="1"/>
</dbReference>
<evidence type="ECO:0000256" key="2">
    <source>
        <dbReference type="ARBA" id="ARBA00023015"/>
    </source>
</evidence>
<dbReference type="InterPro" id="IPR014284">
    <property type="entry name" value="RNA_pol_sigma-70_dom"/>
</dbReference>
<organism evidence="7 8">
    <name type="scientific">Pseudohalioglobus lutimaris</name>
    <dbReference type="NCBI Taxonomy" id="1737061"/>
    <lineage>
        <taxon>Bacteria</taxon>
        <taxon>Pseudomonadati</taxon>
        <taxon>Pseudomonadota</taxon>
        <taxon>Gammaproteobacteria</taxon>
        <taxon>Cellvibrionales</taxon>
        <taxon>Halieaceae</taxon>
        <taxon>Pseudohalioglobus</taxon>
    </lineage>
</organism>
<dbReference type="EMBL" id="PKUS01000002">
    <property type="protein sequence ID" value="PLW70291.1"/>
    <property type="molecule type" value="Genomic_DNA"/>
</dbReference>
<name>A0A2N5X734_9GAMM</name>
<dbReference type="Gene3D" id="1.10.10.10">
    <property type="entry name" value="Winged helix-like DNA-binding domain superfamily/Winged helix DNA-binding domain"/>
    <property type="match status" value="1"/>
</dbReference>
<dbReference type="SUPFAM" id="SSF88946">
    <property type="entry name" value="Sigma2 domain of RNA polymerase sigma factors"/>
    <property type="match status" value="1"/>
</dbReference>
<evidence type="ECO:0000256" key="3">
    <source>
        <dbReference type="ARBA" id="ARBA00023082"/>
    </source>
</evidence>
<keyword evidence="3" id="KW-0731">Sigma factor</keyword>
<dbReference type="InterPro" id="IPR039425">
    <property type="entry name" value="RNA_pol_sigma-70-like"/>
</dbReference>